<sequence length="129" mass="15180">MESGNRVDKLEAVRWVKCGVSQRAVSVELSIDRKQIGNWVRDEEKLLKMKNKRLKKRIKGGGKKPFYPEIEEKLLNYFMAKREKNHSVTYPMLRAFIMSPTSGISLPEEFKISDKYLFGWTRRNNLVSR</sequence>
<evidence type="ECO:0000313" key="2">
    <source>
        <dbReference type="WBParaSite" id="PSAMB.scaffold2169size24886.g16802.t1"/>
    </source>
</evidence>
<dbReference type="Proteomes" id="UP000887566">
    <property type="component" value="Unplaced"/>
</dbReference>
<reference evidence="2" key="1">
    <citation type="submission" date="2022-11" db="UniProtKB">
        <authorList>
            <consortium name="WormBaseParasite"/>
        </authorList>
    </citation>
    <scope>IDENTIFICATION</scope>
</reference>
<dbReference type="AlphaFoldDB" id="A0A914VKT6"/>
<name>A0A914VKT6_9BILA</name>
<protein>
    <submittedName>
        <fullName evidence="2">HTH psq-type domain-containing protein</fullName>
    </submittedName>
</protein>
<organism evidence="1 2">
    <name type="scientific">Plectus sambesii</name>
    <dbReference type="NCBI Taxonomy" id="2011161"/>
    <lineage>
        <taxon>Eukaryota</taxon>
        <taxon>Metazoa</taxon>
        <taxon>Ecdysozoa</taxon>
        <taxon>Nematoda</taxon>
        <taxon>Chromadorea</taxon>
        <taxon>Plectida</taxon>
        <taxon>Plectina</taxon>
        <taxon>Plectoidea</taxon>
        <taxon>Plectidae</taxon>
        <taxon>Plectus</taxon>
    </lineage>
</organism>
<dbReference type="Gene3D" id="1.10.10.60">
    <property type="entry name" value="Homeodomain-like"/>
    <property type="match status" value="1"/>
</dbReference>
<keyword evidence="1" id="KW-1185">Reference proteome</keyword>
<evidence type="ECO:0000313" key="1">
    <source>
        <dbReference type="Proteomes" id="UP000887566"/>
    </source>
</evidence>
<accession>A0A914VKT6</accession>
<dbReference type="WBParaSite" id="PSAMB.scaffold2169size24886.g16802.t1">
    <property type="protein sequence ID" value="PSAMB.scaffold2169size24886.g16802.t1"/>
    <property type="gene ID" value="PSAMB.scaffold2169size24886.g16802"/>
</dbReference>
<proteinExistence type="predicted"/>